<dbReference type="GO" id="GO:0016301">
    <property type="term" value="F:kinase activity"/>
    <property type="evidence" value="ECO:0007669"/>
    <property type="project" value="UniProtKB-KW"/>
</dbReference>
<dbReference type="InterPro" id="IPR004443">
    <property type="entry name" value="YjeF_N_dom"/>
</dbReference>
<dbReference type="EC" id="5.1.99.6" evidence="6"/>
<comment type="catalytic activity">
    <reaction evidence="20">
        <text>(6S)-NADPHX + ADP = AMP + phosphate + NADPH + H(+)</text>
        <dbReference type="Rhea" id="RHEA:32235"/>
        <dbReference type="ChEBI" id="CHEBI:15378"/>
        <dbReference type="ChEBI" id="CHEBI:43474"/>
        <dbReference type="ChEBI" id="CHEBI:57783"/>
        <dbReference type="ChEBI" id="CHEBI:64076"/>
        <dbReference type="ChEBI" id="CHEBI:456215"/>
        <dbReference type="ChEBI" id="CHEBI:456216"/>
        <dbReference type="EC" id="4.2.1.136"/>
    </reaction>
</comment>
<name>J9GLZ6_9ZZZZ</name>
<evidence type="ECO:0000256" key="7">
    <source>
        <dbReference type="ARBA" id="ARBA00013129"/>
    </source>
</evidence>
<evidence type="ECO:0000256" key="4">
    <source>
        <dbReference type="ARBA" id="ARBA00006001"/>
    </source>
</evidence>
<evidence type="ECO:0000256" key="15">
    <source>
        <dbReference type="ARBA" id="ARBA00023239"/>
    </source>
</evidence>
<dbReference type="Gene3D" id="3.40.1190.20">
    <property type="match status" value="1"/>
</dbReference>
<organism evidence="23">
    <name type="scientific">gut metagenome</name>
    <dbReference type="NCBI Taxonomy" id="749906"/>
    <lineage>
        <taxon>unclassified sequences</taxon>
        <taxon>metagenomes</taxon>
        <taxon>organismal metagenomes</taxon>
    </lineage>
</organism>
<evidence type="ECO:0000259" key="22">
    <source>
        <dbReference type="PROSITE" id="PS51385"/>
    </source>
</evidence>
<dbReference type="PANTHER" id="PTHR12592:SF0">
    <property type="entry name" value="ATP-DEPENDENT (S)-NAD(P)H-HYDRATE DEHYDRATASE"/>
    <property type="match status" value="1"/>
</dbReference>
<dbReference type="SUPFAM" id="SSF53613">
    <property type="entry name" value="Ribokinase-like"/>
    <property type="match status" value="1"/>
</dbReference>
<dbReference type="HAMAP" id="MF_01966">
    <property type="entry name" value="NADHX_epimerase"/>
    <property type="match status" value="1"/>
</dbReference>
<evidence type="ECO:0000256" key="6">
    <source>
        <dbReference type="ARBA" id="ARBA00012228"/>
    </source>
</evidence>
<evidence type="ECO:0000256" key="9">
    <source>
        <dbReference type="ARBA" id="ARBA00022741"/>
    </source>
</evidence>
<dbReference type="GO" id="GO:0046872">
    <property type="term" value="F:metal ion binding"/>
    <property type="evidence" value="ECO:0007669"/>
    <property type="project" value="UniProtKB-KW"/>
</dbReference>
<evidence type="ECO:0000259" key="21">
    <source>
        <dbReference type="PROSITE" id="PS51383"/>
    </source>
</evidence>
<proteinExistence type="inferred from homology"/>
<dbReference type="SUPFAM" id="SSF64153">
    <property type="entry name" value="YjeF N-terminal domain-like"/>
    <property type="match status" value="1"/>
</dbReference>
<gene>
    <name evidence="23" type="ORF">EVA_03380</name>
</gene>
<keyword evidence="9" id="KW-0547">Nucleotide-binding</keyword>
<dbReference type="Pfam" id="PF03853">
    <property type="entry name" value="YjeF_N"/>
    <property type="match status" value="1"/>
</dbReference>
<dbReference type="GO" id="GO:0110051">
    <property type="term" value="P:metabolite repair"/>
    <property type="evidence" value="ECO:0007669"/>
    <property type="project" value="TreeGrafter"/>
</dbReference>
<dbReference type="GO" id="GO:0052855">
    <property type="term" value="F:ADP-dependent NAD(P)H-hydrate dehydratase activity"/>
    <property type="evidence" value="ECO:0007669"/>
    <property type="project" value="UniProtKB-EC"/>
</dbReference>
<dbReference type="HAMAP" id="MF_01965">
    <property type="entry name" value="NADHX_dehydratase"/>
    <property type="match status" value="1"/>
</dbReference>
<feature type="domain" description="YjeF N-terminal" evidence="22">
    <location>
        <begin position="25"/>
        <end position="234"/>
    </location>
</feature>
<comment type="catalytic activity">
    <reaction evidence="1">
        <text>(6R)-NADHX = (6S)-NADHX</text>
        <dbReference type="Rhea" id="RHEA:32215"/>
        <dbReference type="ChEBI" id="CHEBI:64074"/>
        <dbReference type="ChEBI" id="CHEBI:64075"/>
        <dbReference type="EC" id="5.1.99.6"/>
    </reaction>
</comment>
<dbReference type="CDD" id="cd01171">
    <property type="entry name" value="YXKO-related"/>
    <property type="match status" value="1"/>
</dbReference>
<comment type="similarity">
    <text evidence="4">In the N-terminal section; belongs to the NnrE/AIBP family.</text>
</comment>
<dbReference type="NCBIfam" id="TIGR00196">
    <property type="entry name" value="yjeF_cterm"/>
    <property type="match status" value="1"/>
</dbReference>
<evidence type="ECO:0000256" key="14">
    <source>
        <dbReference type="ARBA" id="ARBA00023235"/>
    </source>
</evidence>
<keyword evidence="15" id="KW-0456">Lyase</keyword>
<reference evidence="23" key="1">
    <citation type="journal article" date="2012" name="PLoS ONE">
        <title>Gene sets for utilization of primary and secondary nutrition supplies in the distal gut of endangered iberian lynx.</title>
        <authorList>
            <person name="Alcaide M."/>
            <person name="Messina E."/>
            <person name="Richter M."/>
            <person name="Bargiela R."/>
            <person name="Peplies J."/>
            <person name="Huws S.A."/>
            <person name="Newbold C.J."/>
            <person name="Golyshin P.N."/>
            <person name="Simon M.A."/>
            <person name="Lopez G."/>
            <person name="Yakimov M.M."/>
            <person name="Ferrer M."/>
        </authorList>
    </citation>
    <scope>NUCLEOTIDE SEQUENCE</scope>
</reference>
<comment type="catalytic activity">
    <reaction evidence="2">
        <text>(6R)-NADPHX = (6S)-NADPHX</text>
        <dbReference type="Rhea" id="RHEA:32227"/>
        <dbReference type="ChEBI" id="CHEBI:64076"/>
        <dbReference type="ChEBI" id="CHEBI:64077"/>
        <dbReference type="EC" id="5.1.99.6"/>
    </reaction>
</comment>
<dbReference type="Gene3D" id="3.40.50.10260">
    <property type="entry name" value="YjeF N-terminal domain"/>
    <property type="match status" value="1"/>
</dbReference>
<keyword evidence="13" id="KW-0520">NAD</keyword>
<comment type="catalytic activity">
    <reaction evidence="19">
        <text>(6S)-NADHX + ADP = AMP + phosphate + NADH + H(+)</text>
        <dbReference type="Rhea" id="RHEA:32223"/>
        <dbReference type="ChEBI" id="CHEBI:15378"/>
        <dbReference type="ChEBI" id="CHEBI:43474"/>
        <dbReference type="ChEBI" id="CHEBI:57945"/>
        <dbReference type="ChEBI" id="CHEBI:64074"/>
        <dbReference type="ChEBI" id="CHEBI:456215"/>
        <dbReference type="ChEBI" id="CHEBI:456216"/>
        <dbReference type="EC" id="4.2.1.136"/>
    </reaction>
</comment>
<comment type="function">
    <text evidence="17">Bifunctional enzyme that catalyzes the epimerization of the S- and R-forms of NAD(P)HX and the dehydration of the S-form of NAD(P)HX at the expense of ADP, which is converted to AMP. This allows the repair of both epimers of NAD(P)HX, a damaged form of NAD(P)H that is a result of enzymatic or heat-dependent hydration.</text>
</comment>
<feature type="domain" description="YjeF C-terminal" evidence="21">
    <location>
        <begin position="244"/>
        <end position="517"/>
    </location>
</feature>
<evidence type="ECO:0000256" key="19">
    <source>
        <dbReference type="ARBA" id="ARBA00048238"/>
    </source>
</evidence>
<evidence type="ECO:0000256" key="3">
    <source>
        <dbReference type="ARBA" id="ARBA00001958"/>
    </source>
</evidence>
<sequence length="519" mass="55936">MCLKTKKTLENLKKTTMKIFPSSSIKKLDAYTIEHEPIASIDLMERAATALTNAITERWKADTPVTVFAGPGNNGGDALAVARMMAEKGYKIEVFLFNTTGNLSPDCQTNKELLEMMNEITFHEISSQFVPPVLTTDHLVIDGLFGSGLNKPLSGGFAAVVKYINNSSATIVSIDLPSGLMSEENTYNVKGHIIRADVTLSLQLPKLAFLLAENSEFVGEWELLNIGLSEKGIELTDTNYEMMEMEDIRSLMKPRKQFDHKGSFGHALLIAGSKGMAGASILAARACLRSGVGLLTVHAPICNNDILQMAVPEAKVETDACDTYFAVPTDTDNYNAVAIGPGLGRNEETDDALIEQLEQCLCPVVLDADALNLLANHRHALTHLPKGSILTPHPKELERLVGKCQDSYERLMRACELARTAHVHIILKGAYSAVITPEDKCFFNPTGNPGMATGGSGDVLTGVVLALLAEGYSTEEAAKIGTYIHGLAGDIAQKKQGMIGMTAGDIVSCLPAAWKLVSE</sequence>
<evidence type="ECO:0000256" key="8">
    <source>
        <dbReference type="ARBA" id="ARBA00022723"/>
    </source>
</evidence>
<dbReference type="InterPro" id="IPR029056">
    <property type="entry name" value="Ribokinase-like"/>
</dbReference>
<dbReference type="GO" id="GO:0005524">
    <property type="term" value="F:ATP binding"/>
    <property type="evidence" value="ECO:0007669"/>
    <property type="project" value="UniProtKB-KW"/>
</dbReference>
<dbReference type="InterPro" id="IPR036652">
    <property type="entry name" value="YjeF_N_dom_sf"/>
</dbReference>
<evidence type="ECO:0000256" key="20">
    <source>
        <dbReference type="ARBA" id="ARBA00049209"/>
    </source>
</evidence>
<comment type="cofactor">
    <cofactor evidence="3">
        <name>K(+)</name>
        <dbReference type="ChEBI" id="CHEBI:29103"/>
    </cofactor>
</comment>
<keyword evidence="23" id="KW-0418">Kinase</keyword>
<dbReference type="PROSITE" id="PS01049">
    <property type="entry name" value="YJEF_C_1"/>
    <property type="match status" value="1"/>
</dbReference>
<dbReference type="PROSITE" id="PS01050">
    <property type="entry name" value="YJEF_C_2"/>
    <property type="match status" value="1"/>
</dbReference>
<dbReference type="AlphaFoldDB" id="J9GLZ6"/>
<accession>J9GLZ6</accession>
<comment type="caution">
    <text evidence="23">The sequence shown here is derived from an EMBL/GenBank/DDBJ whole genome shotgun (WGS) entry which is preliminary data.</text>
</comment>
<dbReference type="InterPro" id="IPR000631">
    <property type="entry name" value="CARKD"/>
</dbReference>
<keyword evidence="14" id="KW-0413">Isomerase</keyword>
<keyword evidence="23" id="KW-0808">Transferase</keyword>
<dbReference type="GO" id="GO:0052856">
    <property type="term" value="F:NAD(P)HX epimerase activity"/>
    <property type="evidence" value="ECO:0007669"/>
    <property type="project" value="UniProtKB-EC"/>
</dbReference>
<dbReference type="PROSITE" id="PS51383">
    <property type="entry name" value="YJEF_C_3"/>
    <property type="match status" value="1"/>
</dbReference>
<keyword evidence="11" id="KW-0521">NADP</keyword>
<evidence type="ECO:0000256" key="1">
    <source>
        <dbReference type="ARBA" id="ARBA00000013"/>
    </source>
</evidence>
<dbReference type="PROSITE" id="PS51385">
    <property type="entry name" value="YJEF_N"/>
    <property type="match status" value="1"/>
</dbReference>
<keyword evidence="16" id="KW-0511">Multifunctional enzyme</keyword>
<dbReference type="EMBL" id="AMCI01000607">
    <property type="protein sequence ID" value="EJX08499.1"/>
    <property type="molecule type" value="Genomic_DNA"/>
</dbReference>
<dbReference type="NCBIfam" id="TIGR00197">
    <property type="entry name" value="yjeF_nterm"/>
    <property type="match status" value="1"/>
</dbReference>
<dbReference type="EC" id="4.2.1.136" evidence="7"/>
<evidence type="ECO:0000256" key="10">
    <source>
        <dbReference type="ARBA" id="ARBA00022840"/>
    </source>
</evidence>
<keyword evidence="8" id="KW-0479">Metal-binding</keyword>
<dbReference type="PIRSF" id="PIRSF017184">
    <property type="entry name" value="Nnr"/>
    <property type="match status" value="1"/>
</dbReference>
<evidence type="ECO:0000256" key="5">
    <source>
        <dbReference type="ARBA" id="ARBA00009524"/>
    </source>
</evidence>
<evidence type="ECO:0000256" key="11">
    <source>
        <dbReference type="ARBA" id="ARBA00022857"/>
    </source>
</evidence>
<dbReference type="InterPro" id="IPR017953">
    <property type="entry name" value="Carbohydrate_kinase_pred_CS"/>
</dbReference>
<dbReference type="InterPro" id="IPR030677">
    <property type="entry name" value="Nnr"/>
</dbReference>
<evidence type="ECO:0000313" key="23">
    <source>
        <dbReference type="EMBL" id="EJX08499.1"/>
    </source>
</evidence>
<evidence type="ECO:0000256" key="12">
    <source>
        <dbReference type="ARBA" id="ARBA00022958"/>
    </source>
</evidence>
<protein>
    <recommendedName>
        <fullName evidence="18">Nicotinamide nucleotide repair protein</fullName>
        <ecNumber evidence="7">4.2.1.136</ecNumber>
        <ecNumber evidence="6">5.1.99.6</ecNumber>
    </recommendedName>
</protein>
<keyword evidence="10" id="KW-0067">ATP-binding</keyword>
<keyword evidence="12" id="KW-0630">Potassium</keyword>
<evidence type="ECO:0000256" key="16">
    <source>
        <dbReference type="ARBA" id="ARBA00023268"/>
    </source>
</evidence>
<comment type="similarity">
    <text evidence="5">In the C-terminal section; belongs to the NnrD/CARKD family.</text>
</comment>
<evidence type="ECO:0000256" key="2">
    <source>
        <dbReference type="ARBA" id="ARBA00000909"/>
    </source>
</evidence>
<evidence type="ECO:0000256" key="13">
    <source>
        <dbReference type="ARBA" id="ARBA00023027"/>
    </source>
</evidence>
<dbReference type="PANTHER" id="PTHR12592">
    <property type="entry name" value="ATP-DEPENDENT (S)-NAD(P)H-HYDRATE DEHYDRATASE FAMILY MEMBER"/>
    <property type="match status" value="1"/>
</dbReference>
<evidence type="ECO:0000256" key="17">
    <source>
        <dbReference type="ARBA" id="ARBA00025153"/>
    </source>
</evidence>
<evidence type="ECO:0000256" key="18">
    <source>
        <dbReference type="ARBA" id="ARBA00032624"/>
    </source>
</evidence>
<dbReference type="Pfam" id="PF01256">
    <property type="entry name" value="Carb_kinase"/>
    <property type="match status" value="1"/>
</dbReference>